<protein>
    <recommendedName>
        <fullName evidence="1">FlgD/Vpr Ig-like domain-containing protein</fullName>
    </recommendedName>
</protein>
<dbReference type="InterPro" id="IPR025965">
    <property type="entry name" value="FlgD/Vpr_Ig-like"/>
</dbReference>
<sequence length="109" mass="11030">MTTSPLAVIATDSPARVDLRAAGSKYTGVWHLSKPAASWKLTIVSAAGGKTVRTLTGGPAAGKISATWDGTGPGGRKVPTGTYRWTLTAPAADHVGRSATVKGSVAVRS</sequence>
<organism evidence="2">
    <name type="scientific">Streptomyces sp. SID12501</name>
    <dbReference type="NCBI Taxonomy" id="2706042"/>
    <lineage>
        <taxon>Bacteria</taxon>
        <taxon>Bacillati</taxon>
        <taxon>Actinomycetota</taxon>
        <taxon>Actinomycetes</taxon>
        <taxon>Kitasatosporales</taxon>
        <taxon>Streptomycetaceae</taxon>
        <taxon>Streptomyces</taxon>
    </lineage>
</organism>
<evidence type="ECO:0000259" key="1">
    <source>
        <dbReference type="Pfam" id="PF13860"/>
    </source>
</evidence>
<dbReference type="AlphaFoldDB" id="A0A6B3BQF4"/>
<reference evidence="2" key="1">
    <citation type="submission" date="2020-01" db="EMBL/GenBank/DDBJ databases">
        <title>Insect and environment-associated Actinomycetes.</title>
        <authorList>
            <person name="Currrie C."/>
            <person name="Chevrette M."/>
            <person name="Carlson C."/>
            <person name="Stubbendieck R."/>
            <person name="Wendt-Pienkowski E."/>
        </authorList>
    </citation>
    <scope>NUCLEOTIDE SEQUENCE</scope>
    <source>
        <strain evidence="2">SID12501</strain>
    </source>
</reference>
<gene>
    <name evidence="2" type="ORF">G3I71_12110</name>
</gene>
<name>A0A6B3BQF4_9ACTN</name>
<evidence type="ECO:0000313" key="2">
    <source>
        <dbReference type="EMBL" id="NEC86542.1"/>
    </source>
</evidence>
<dbReference type="Pfam" id="PF13860">
    <property type="entry name" value="FlgD_ig"/>
    <property type="match status" value="1"/>
</dbReference>
<comment type="caution">
    <text evidence="2">The sequence shown here is derived from an EMBL/GenBank/DDBJ whole genome shotgun (WGS) entry which is preliminary data.</text>
</comment>
<feature type="domain" description="FlgD/Vpr Ig-like" evidence="1">
    <location>
        <begin position="25"/>
        <end position="90"/>
    </location>
</feature>
<dbReference type="RefSeq" id="WP_164313975.1">
    <property type="nucleotide sequence ID" value="NZ_JAAGLU010000008.1"/>
</dbReference>
<accession>A0A6B3BQF4</accession>
<dbReference type="Gene3D" id="2.60.40.4070">
    <property type="match status" value="1"/>
</dbReference>
<proteinExistence type="predicted"/>
<dbReference type="EMBL" id="JAAGLU010000008">
    <property type="protein sequence ID" value="NEC86542.1"/>
    <property type="molecule type" value="Genomic_DNA"/>
</dbReference>